<dbReference type="RefSeq" id="XP_045959008.1">
    <property type="nucleotide sequence ID" value="XM_046109182.1"/>
</dbReference>
<sequence>MGREQTPDNEKQEESKVEQYPHDISGWRWALAMISILCSIFLYALDATVVADIQAITVQKFDSLQDLSWVGIFNVALFEVGSAICGTAPNIEAMIVGRVICGIGGSGLYIGVMTSIAVTTTLAERPLYISGTGLTWGWYSSGSNNRRRFPGI</sequence>
<feature type="transmembrane region" description="Helical" evidence="7">
    <location>
        <begin position="26"/>
        <end position="45"/>
    </location>
</feature>
<comment type="caution">
    <text evidence="8">The sequence shown here is derived from an EMBL/GenBank/DDBJ whole genome shotgun (WGS) entry which is preliminary data.</text>
</comment>
<evidence type="ECO:0000313" key="9">
    <source>
        <dbReference type="Proteomes" id="UP000758603"/>
    </source>
</evidence>
<gene>
    <name evidence="8" type="ORF">BKA67DRAFT_691712</name>
</gene>
<comment type="subcellular location">
    <subcellularLocation>
        <location evidence="1">Membrane</location>
        <topology evidence="1">Multi-pass membrane protein</topology>
    </subcellularLocation>
</comment>
<dbReference type="GO" id="GO:0022857">
    <property type="term" value="F:transmembrane transporter activity"/>
    <property type="evidence" value="ECO:0007669"/>
    <property type="project" value="TreeGrafter"/>
</dbReference>
<evidence type="ECO:0000256" key="5">
    <source>
        <dbReference type="ARBA" id="ARBA00022989"/>
    </source>
</evidence>
<protein>
    <recommendedName>
        <fullName evidence="10">Major facilitator superfamily (MFS) profile domain-containing protein</fullName>
    </recommendedName>
</protein>
<keyword evidence="9" id="KW-1185">Reference proteome</keyword>
<keyword evidence="4 7" id="KW-0812">Transmembrane</keyword>
<proteinExistence type="inferred from homology"/>
<dbReference type="AlphaFoldDB" id="A0A9P8ZY40"/>
<evidence type="ECO:0000256" key="1">
    <source>
        <dbReference type="ARBA" id="ARBA00004141"/>
    </source>
</evidence>
<dbReference type="PANTHER" id="PTHR23501:SF12">
    <property type="entry name" value="MAJOR FACILITATOR SUPERFAMILY (MFS) PROFILE DOMAIN-CONTAINING PROTEIN-RELATED"/>
    <property type="match status" value="1"/>
</dbReference>
<organism evidence="8 9">
    <name type="scientific">Truncatella angustata</name>
    <dbReference type="NCBI Taxonomy" id="152316"/>
    <lineage>
        <taxon>Eukaryota</taxon>
        <taxon>Fungi</taxon>
        <taxon>Dikarya</taxon>
        <taxon>Ascomycota</taxon>
        <taxon>Pezizomycotina</taxon>
        <taxon>Sordariomycetes</taxon>
        <taxon>Xylariomycetidae</taxon>
        <taxon>Amphisphaeriales</taxon>
        <taxon>Sporocadaceae</taxon>
        <taxon>Truncatella</taxon>
    </lineage>
</organism>
<dbReference type="Gene3D" id="1.20.1720.10">
    <property type="entry name" value="Multidrug resistance protein D"/>
    <property type="match status" value="1"/>
</dbReference>
<comment type="similarity">
    <text evidence="2">Belongs to the major facilitator superfamily. TCR/Tet family.</text>
</comment>
<dbReference type="InterPro" id="IPR036259">
    <property type="entry name" value="MFS_trans_sf"/>
</dbReference>
<dbReference type="PANTHER" id="PTHR23501">
    <property type="entry name" value="MAJOR FACILITATOR SUPERFAMILY"/>
    <property type="match status" value="1"/>
</dbReference>
<evidence type="ECO:0000256" key="4">
    <source>
        <dbReference type="ARBA" id="ARBA00022692"/>
    </source>
</evidence>
<dbReference type="OrthoDB" id="10021397at2759"/>
<evidence type="ECO:0000256" key="6">
    <source>
        <dbReference type="ARBA" id="ARBA00023136"/>
    </source>
</evidence>
<dbReference type="SUPFAM" id="SSF103473">
    <property type="entry name" value="MFS general substrate transporter"/>
    <property type="match status" value="1"/>
</dbReference>
<dbReference type="Proteomes" id="UP000758603">
    <property type="component" value="Unassembled WGS sequence"/>
</dbReference>
<dbReference type="GO" id="GO:0005886">
    <property type="term" value="C:plasma membrane"/>
    <property type="evidence" value="ECO:0007669"/>
    <property type="project" value="TreeGrafter"/>
</dbReference>
<dbReference type="EMBL" id="JAGPXC010000004">
    <property type="protein sequence ID" value="KAH6654738.1"/>
    <property type="molecule type" value="Genomic_DNA"/>
</dbReference>
<evidence type="ECO:0000313" key="8">
    <source>
        <dbReference type="EMBL" id="KAH6654738.1"/>
    </source>
</evidence>
<evidence type="ECO:0000256" key="2">
    <source>
        <dbReference type="ARBA" id="ARBA00007520"/>
    </source>
</evidence>
<reference evidence="8" key="1">
    <citation type="journal article" date="2021" name="Nat. Commun.">
        <title>Genetic determinants of endophytism in the Arabidopsis root mycobiome.</title>
        <authorList>
            <person name="Mesny F."/>
            <person name="Miyauchi S."/>
            <person name="Thiergart T."/>
            <person name="Pickel B."/>
            <person name="Atanasova L."/>
            <person name="Karlsson M."/>
            <person name="Huettel B."/>
            <person name="Barry K.W."/>
            <person name="Haridas S."/>
            <person name="Chen C."/>
            <person name="Bauer D."/>
            <person name="Andreopoulos W."/>
            <person name="Pangilinan J."/>
            <person name="LaButti K."/>
            <person name="Riley R."/>
            <person name="Lipzen A."/>
            <person name="Clum A."/>
            <person name="Drula E."/>
            <person name="Henrissat B."/>
            <person name="Kohler A."/>
            <person name="Grigoriev I.V."/>
            <person name="Martin F.M."/>
            <person name="Hacquard S."/>
        </authorList>
    </citation>
    <scope>NUCLEOTIDE SEQUENCE</scope>
    <source>
        <strain evidence="8">MPI-SDFR-AT-0073</strain>
    </source>
</reference>
<keyword evidence="3" id="KW-0813">Transport</keyword>
<evidence type="ECO:0008006" key="10">
    <source>
        <dbReference type="Google" id="ProtNLM"/>
    </source>
</evidence>
<keyword evidence="6 7" id="KW-0472">Membrane</keyword>
<keyword evidence="5 7" id="KW-1133">Transmembrane helix</keyword>
<name>A0A9P8ZY40_9PEZI</name>
<evidence type="ECO:0000256" key="3">
    <source>
        <dbReference type="ARBA" id="ARBA00022448"/>
    </source>
</evidence>
<evidence type="ECO:0000256" key="7">
    <source>
        <dbReference type="SAM" id="Phobius"/>
    </source>
</evidence>
<dbReference type="GeneID" id="70138073"/>
<accession>A0A9P8ZY40</accession>